<comment type="caution">
    <text evidence="2">The sequence shown here is derived from an EMBL/GenBank/DDBJ whole genome shotgun (WGS) entry which is preliminary data.</text>
</comment>
<dbReference type="SMART" id="SM00155">
    <property type="entry name" value="PLDc"/>
    <property type="match status" value="2"/>
</dbReference>
<dbReference type="SUPFAM" id="SSF56024">
    <property type="entry name" value="Phospholipase D/nuclease"/>
    <property type="match status" value="2"/>
</dbReference>
<reference evidence="2 3" key="1">
    <citation type="submission" date="2013-08" db="EMBL/GenBank/DDBJ databases">
        <title>Genome sequencing of Lysobacter.</title>
        <authorList>
            <person name="Zhang S."/>
            <person name="Wang G."/>
        </authorList>
    </citation>
    <scope>NUCLEOTIDE SEQUENCE [LARGE SCALE GENOMIC DNA]</scope>
    <source>
        <strain evidence="2 3">Ko07</strain>
    </source>
</reference>
<keyword evidence="3" id="KW-1185">Reference proteome</keyword>
<dbReference type="PANTHER" id="PTHR21248:SF22">
    <property type="entry name" value="PHOSPHOLIPASE D"/>
    <property type="match status" value="1"/>
</dbReference>
<dbReference type="AlphaFoldDB" id="A0A0A0ELL7"/>
<feature type="domain" description="PLD phosphodiesterase" evidence="1">
    <location>
        <begin position="293"/>
        <end position="320"/>
    </location>
</feature>
<dbReference type="Gene3D" id="3.30.870.10">
    <property type="entry name" value="Endonuclease Chain A"/>
    <property type="match status" value="2"/>
</dbReference>
<evidence type="ECO:0000259" key="1">
    <source>
        <dbReference type="PROSITE" id="PS50035"/>
    </source>
</evidence>
<dbReference type="Pfam" id="PF13091">
    <property type="entry name" value="PLDc_2"/>
    <property type="match status" value="2"/>
</dbReference>
<dbReference type="InterPro" id="IPR025202">
    <property type="entry name" value="PLD-like_dom"/>
</dbReference>
<proteinExistence type="predicted"/>
<dbReference type="STRING" id="1122185.N792_10890"/>
<evidence type="ECO:0000313" key="2">
    <source>
        <dbReference type="EMBL" id="KGM51249.1"/>
    </source>
</evidence>
<dbReference type="GO" id="GO:0032049">
    <property type="term" value="P:cardiolipin biosynthetic process"/>
    <property type="evidence" value="ECO:0007669"/>
    <property type="project" value="UniProtKB-ARBA"/>
</dbReference>
<dbReference type="EMBL" id="AVPS01000007">
    <property type="protein sequence ID" value="KGM51249.1"/>
    <property type="molecule type" value="Genomic_DNA"/>
</dbReference>
<dbReference type="PROSITE" id="PS50035">
    <property type="entry name" value="PLD"/>
    <property type="match status" value="2"/>
</dbReference>
<dbReference type="GO" id="GO:0008808">
    <property type="term" value="F:cardiolipin synthase activity"/>
    <property type="evidence" value="ECO:0007669"/>
    <property type="project" value="TreeGrafter"/>
</dbReference>
<dbReference type="InterPro" id="IPR001736">
    <property type="entry name" value="PLipase_D/transphosphatidylase"/>
</dbReference>
<accession>A0A0A0ELL7</accession>
<sequence length="377" mass="40876">MSLPAACANRRVVLLADGPAALDALLALIAGAQERLDLCTFVFADDSVGRRVGDALLASATRGVRVRVLLDAIGSQRTPRGLRRRLVAGGIALRWFMPMLHNPVRGRSNLRNHRKLAIADGRRLWSGGRNIAAEYFTGGPAAPAWDDLSFVVDGALATDACSVFGQDWRLAGGRVEAGQPLLSGPEETGNGSTQPVCTDSIPVQLIPSGPDRADDTVYAFLLTAVYQAQVRIALATPYFVPDDALLQALAIACRRGIRVTLLMPRWSNHRLADWARERALRELAAAGAVIRLSPRMAHAKLVIVDEAVALCGSVNLDGRSLFLNYELTTAFYGSAEIRGFAQWFERQSGQARSYVLRPPSWPRDIVEGVVRSVAFQL</sequence>
<feature type="domain" description="PLD phosphodiesterase" evidence="1">
    <location>
        <begin position="108"/>
        <end position="135"/>
    </location>
</feature>
<dbReference type="eggNOG" id="COG1502">
    <property type="taxonomic scope" value="Bacteria"/>
</dbReference>
<organism evidence="2 3">
    <name type="scientific">Lysobacter concretionis Ko07 = DSM 16239</name>
    <dbReference type="NCBI Taxonomy" id="1122185"/>
    <lineage>
        <taxon>Bacteria</taxon>
        <taxon>Pseudomonadati</taxon>
        <taxon>Pseudomonadota</taxon>
        <taxon>Gammaproteobacteria</taxon>
        <taxon>Lysobacterales</taxon>
        <taxon>Lysobacteraceae</taxon>
        <taxon>Novilysobacter</taxon>
    </lineage>
</organism>
<name>A0A0A0ELL7_9GAMM</name>
<protein>
    <submittedName>
        <fullName evidence="2">Cardiolipin synthase</fullName>
    </submittedName>
</protein>
<evidence type="ECO:0000313" key="3">
    <source>
        <dbReference type="Proteomes" id="UP000030017"/>
    </source>
</evidence>
<dbReference type="GO" id="GO:0016020">
    <property type="term" value="C:membrane"/>
    <property type="evidence" value="ECO:0007669"/>
    <property type="project" value="TreeGrafter"/>
</dbReference>
<dbReference type="Proteomes" id="UP000030017">
    <property type="component" value="Unassembled WGS sequence"/>
</dbReference>
<dbReference type="PANTHER" id="PTHR21248">
    <property type="entry name" value="CARDIOLIPIN SYNTHASE"/>
    <property type="match status" value="1"/>
</dbReference>
<gene>
    <name evidence="2" type="ORF">N792_10890</name>
</gene>